<name>G0TT62_TRYVY</name>
<reference evidence="7" key="1">
    <citation type="journal article" date="2012" name="Proc. Natl. Acad. Sci. U.S.A.">
        <title>Antigenic diversity is generated by distinct evolutionary mechanisms in African trypanosome species.</title>
        <authorList>
            <person name="Jackson A.P."/>
            <person name="Berry A."/>
            <person name="Aslett M."/>
            <person name="Allison H.C."/>
            <person name="Burton P."/>
            <person name="Vavrova-Anderson J."/>
            <person name="Brown R."/>
            <person name="Browne H."/>
            <person name="Corton N."/>
            <person name="Hauser H."/>
            <person name="Gamble J."/>
            <person name="Gilderthorp R."/>
            <person name="Marcello L."/>
            <person name="McQuillan J."/>
            <person name="Otto T.D."/>
            <person name="Quail M.A."/>
            <person name="Sanders M.J."/>
            <person name="van Tonder A."/>
            <person name="Ginger M.L."/>
            <person name="Field M.C."/>
            <person name="Barry J.D."/>
            <person name="Hertz-Fowler C."/>
            <person name="Berriman M."/>
        </authorList>
    </citation>
    <scope>NUCLEOTIDE SEQUENCE</scope>
    <source>
        <strain evidence="7">Y486</strain>
    </source>
</reference>
<feature type="region of interest" description="Disordered" evidence="6">
    <location>
        <begin position="1"/>
        <end position="21"/>
    </location>
</feature>
<evidence type="ECO:0000256" key="1">
    <source>
        <dbReference type="ARBA" id="ARBA00004123"/>
    </source>
</evidence>
<dbReference type="GO" id="GO:0006383">
    <property type="term" value="P:transcription by RNA polymerase III"/>
    <property type="evidence" value="ECO:0007669"/>
    <property type="project" value="InterPro"/>
</dbReference>
<dbReference type="PANTHER" id="PTHR12780">
    <property type="entry name" value="RNA POLYMERASE III DNA DIRECTED , 39KD SUBUNIT-RELATED"/>
    <property type="match status" value="1"/>
</dbReference>
<dbReference type="AlphaFoldDB" id="G0TT62"/>
<dbReference type="InterPro" id="IPR036388">
    <property type="entry name" value="WH-like_DNA-bd_sf"/>
</dbReference>
<organism evidence="7">
    <name type="scientific">Trypanosoma vivax (strain Y486)</name>
    <dbReference type="NCBI Taxonomy" id="1055687"/>
    <lineage>
        <taxon>Eukaryota</taxon>
        <taxon>Discoba</taxon>
        <taxon>Euglenozoa</taxon>
        <taxon>Kinetoplastea</taxon>
        <taxon>Metakinetoplastina</taxon>
        <taxon>Trypanosomatida</taxon>
        <taxon>Trypanosomatidae</taxon>
        <taxon>Trypanosoma</taxon>
        <taxon>Duttonella</taxon>
    </lineage>
</organism>
<keyword evidence="4" id="KW-0804">Transcription</keyword>
<evidence type="ECO:0000313" key="7">
    <source>
        <dbReference type="EMBL" id="CCC47143.1"/>
    </source>
</evidence>
<dbReference type="Pfam" id="PF05158">
    <property type="entry name" value="RNA_pol_Rpc34"/>
    <property type="match status" value="1"/>
</dbReference>
<dbReference type="InterPro" id="IPR016049">
    <property type="entry name" value="RNA_pol_Rpc34-like"/>
</dbReference>
<keyword evidence="3" id="KW-0240">DNA-directed RNA polymerase</keyword>
<dbReference type="OMA" id="FTMIDSA"/>
<accession>G0TT62</accession>
<keyword evidence="5" id="KW-0539">Nucleus</keyword>
<sequence length="368" mass="39159">MVVSTSSGHQAPLPSSTATSYSASSTSMASIQQQILSSLMLAEQGALLLEKLQQDLSLDRRVVADALRGLMESGKVQLHRSSGDGNAYVALINSIPEGPSLVLDAIRASGNSGIDQAALCAKIRLPKSEVIKSIQMLLAQKRIKERRCFSNRAKRIYLLFEFEPSDEVTGGTFYGGEDSREMDVWFVDEMRRLILAFVAQRRSVSLEEITRYLCEPTSALASDTAPSDSSIVVVTVSTDGSSATSVGGNNRGTAKRISPRDAQLLVQTLVLDGILDCVTLSDTAPAQYQLAFGRNAMRHFTAVSAGSGVGTASDGAGRVPAHISRASAWAMPAVGLPCVGCPQLQVCSATGTGVINPRNCAYLNEWLN</sequence>
<dbReference type="InterPro" id="IPR007832">
    <property type="entry name" value="RNA_pol_Rpc34"/>
</dbReference>
<evidence type="ECO:0008006" key="8">
    <source>
        <dbReference type="Google" id="ProtNLM"/>
    </source>
</evidence>
<comment type="subcellular location">
    <subcellularLocation>
        <location evidence="1">Nucleus</location>
    </subcellularLocation>
</comment>
<dbReference type="Gene3D" id="1.10.10.10">
    <property type="entry name" value="Winged helix-like DNA-binding domain superfamily/Winged helix DNA-binding domain"/>
    <property type="match status" value="1"/>
</dbReference>
<evidence type="ECO:0000256" key="4">
    <source>
        <dbReference type="ARBA" id="ARBA00023163"/>
    </source>
</evidence>
<dbReference type="SUPFAM" id="SSF46785">
    <property type="entry name" value="Winged helix' DNA-binding domain"/>
    <property type="match status" value="1"/>
</dbReference>
<dbReference type="VEuPathDB" id="TriTrypDB:TvY486_0303230"/>
<evidence type="ECO:0000256" key="3">
    <source>
        <dbReference type="ARBA" id="ARBA00022478"/>
    </source>
</evidence>
<dbReference type="EMBL" id="HE573019">
    <property type="protein sequence ID" value="CCC47143.1"/>
    <property type="molecule type" value="Genomic_DNA"/>
</dbReference>
<protein>
    <recommendedName>
        <fullName evidence="8">DNA-directed RNA polymerase III subunit RPC6</fullName>
    </recommendedName>
</protein>
<proteinExistence type="inferred from homology"/>
<evidence type="ECO:0000256" key="5">
    <source>
        <dbReference type="ARBA" id="ARBA00023242"/>
    </source>
</evidence>
<evidence type="ECO:0000256" key="2">
    <source>
        <dbReference type="ARBA" id="ARBA00011038"/>
    </source>
</evidence>
<comment type="similarity">
    <text evidence="2">Belongs to the eukaryotic RPC34/RPC39 RNA polymerase subunit family.</text>
</comment>
<evidence type="ECO:0000256" key="6">
    <source>
        <dbReference type="SAM" id="MobiDB-lite"/>
    </source>
</evidence>
<dbReference type="InterPro" id="IPR036390">
    <property type="entry name" value="WH_DNA-bd_sf"/>
</dbReference>
<gene>
    <name evidence="7" type="ORF">TVY486_0303230</name>
</gene>
<dbReference type="GO" id="GO:0005666">
    <property type="term" value="C:RNA polymerase III complex"/>
    <property type="evidence" value="ECO:0007669"/>
    <property type="project" value="InterPro"/>
</dbReference>